<reference evidence="3" key="2">
    <citation type="submission" date="2020-05" db="UniProtKB">
        <authorList>
            <consortium name="EnsemblMetazoa"/>
        </authorList>
    </citation>
    <scope>IDENTIFICATION</scope>
    <source>
        <strain evidence="3">JHB</strain>
    </source>
</reference>
<dbReference type="EMBL" id="DS232281">
    <property type="protein sequence ID" value="EDS38989.1"/>
    <property type="molecule type" value="Genomic_DNA"/>
</dbReference>
<gene>
    <name evidence="3" type="primary">6046574</name>
    <name evidence="2" type="ORF">CpipJ_CPIJ013496</name>
</gene>
<dbReference type="KEGG" id="cqu:CpipJ_CPIJ013496"/>
<dbReference type="STRING" id="7176.B0X259"/>
<feature type="region of interest" description="Disordered" evidence="1">
    <location>
        <begin position="405"/>
        <end position="437"/>
    </location>
</feature>
<feature type="region of interest" description="Disordered" evidence="1">
    <location>
        <begin position="1"/>
        <end position="30"/>
    </location>
</feature>
<dbReference type="Proteomes" id="UP000002320">
    <property type="component" value="Unassembled WGS sequence"/>
</dbReference>
<sequence>MPMRKYRPISTTTTTTTTTPSSSNSNLILTPNVTPTVTTLAGATSLGPPHHHQRHHHRVVHHHHHHAANCNLNLLAAATTVQPVPVPPAAIQHQQQIQQRTVVPVAPPQQPGPHQVLDPLQLCLDANGTYICTSYNPRCFIFQKVTPTPVSCITYEIAPFAAIPVTSVASPTGTSGACIEEIVEYPKPQPPTVDFSQAQQQPTQYVDSVGGGGTNVIASPGGHSGANSSGVGGHNELLSVIEAIGAGGSGTSTASTVRGSSEVASGSNFAFASGTGSITGTGVGLKGHSAMLQPAALAYGGGGYGAASAAGRTPANITTGRPSTVREPDPCCCQSQRLVSLVRGHFGDFLLWSCRQTDCLSSKWCRKSQFFAPIACELPPETDVNSWQVQLRQVDGFVGFFRGRESRDVSGNDNNKNNNSRNNKKSKTNQHQYADRNVNPEQTVVLARLLRPAALVREEN</sequence>
<name>B0X259_CULQU</name>
<dbReference type="VEuPathDB" id="VectorBase:CPIJ013496"/>
<proteinExistence type="predicted"/>
<dbReference type="EnsemblMetazoa" id="CPIJ013496-RA">
    <property type="protein sequence ID" value="CPIJ013496-PA"/>
    <property type="gene ID" value="CPIJ013496"/>
</dbReference>
<feature type="compositionally biased region" description="Low complexity" evidence="1">
    <location>
        <begin position="412"/>
        <end position="421"/>
    </location>
</feature>
<dbReference type="OrthoDB" id="10046764at2759"/>
<dbReference type="InParanoid" id="B0X259"/>
<dbReference type="AlphaFoldDB" id="B0X259"/>
<keyword evidence="4" id="KW-1185">Reference proteome</keyword>
<organism>
    <name type="scientific">Culex quinquefasciatus</name>
    <name type="common">Southern house mosquito</name>
    <name type="synonym">Culex pungens</name>
    <dbReference type="NCBI Taxonomy" id="7176"/>
    <lineage>
        <taxon>Eukaryota</taxon>
        <taxon>Metazoa</taxon>
        <taxon>Ecdysozoa</taxon>
        <taxon>Arthropoda</taxon>
        <taxon>Hexapoda</taxon>
        <taxon>Insecta</taxon>
        <taxon>Pterygota</taxon>
        <taxon>Neoptera</taxon>
        <taxon>Endopterygota</taxon>
        <taxon>Diptera</taxon>
        <taxon>Nematocera</taxon>
        <taxon>Culicoidea</taxon>
        <taxon>Culicidae</taxon>
        <taxon>Culicinae</taxon>
        <taxon>Culicini</taxon>
        <taxon>Culex</taxon>
        <taxon>Culex</taxon>
    </lineage>
</organism>
<evidence type="ECO:0000256" key="1">
    <source>
        <dbReference type="SAM" id="MobiDB-lite"/>
    </source>
</evidence>
<reference evidence="2" key="1">
    <citation type="submission" date="2007-03" db="EMBL/GenBank/DDBJ databases">
        <title>Annotation of Culex pipiens quinquefasciatus.</title>
        <authorList>
            <consortium name="The Broad Institute Genome Sequencing Platform"/>
            <person name="Atkinson P.W."/>
            <person name="Hemingway J."/>
            <person name="Christensen B.M."/>
            <person name="Higgs S."/>
            <person name="Kodira C."/>
            <person name="Hannick L."/>
            <person name="Megy K."/>
            <person name="O'Leary S."/>
            <person name="Pearson M."/>
            <person name="Haas B.J."/>
            <person name="Mauceli E."/>
            <person name="Wortman J.R."/>
            <person name="Lee N.H."/>
            <person name="Guigo R."/>
            <person name="Stanke M."/>
            <person name="Alvarado L."/>
            <person name="Amedeo P."/>
            <person name="Antoine C.H."/>
            <person name="Arensburger P."/>
            <person name="Bidwell S.L."/>
            <person name="Crawford M."/>
            <person name="Camaro F."/>
            <person name="Devon K."/>
            <person name="Engels R."/>
            <person name="Hammond M."/>
            <person name="Howarth C."/>
            <person name="Koehrsen M."/>
            <person name="Lawson D."/>
            <person name="Montgomery P."/>
            <person name="Nene V."/>
            <person name="Nusbaum C."/>
            <person name="Puiu D."/>
            <person name="Romero-Severson J."/>
            <person name="Severson D.W."/>
            <person name="Shumway M."/>
            <person name="Sisk P."/>
            <person name="Stolte C."/>
            <person name="Zeng Q."/>
            <person name="Eisenstadt E."/>
            <person name="Fraser-Liggett C."/>
            <person name="Strausberg R."/>
            <person name="Galagan J."/>
            <person name="Birren B."/>
            <person name="Collins F.H."/>
        </authorList>
    </citation>
    <scope>NUCLEOTIDE SEQUENCE [LARGE SCALE GENOMIC DNA]</scope>
    <source>
        <strain evidence="2">JHB</strain>
    </source>
</reference>
<feature type="compositionally biased region" description="Low complexity" evidence="1">
    <location>
        <begin position="8"/>
        <end position="30"/>
    </location>
</feature>
<evidence type="ECO:0000313" key="3">
    <source>
        <dbReference type="EnsemblMetazoa" id="CPIJ013496-PA"/>
    </source>
</evidence>
<dbReference type="VEuPathDB" id="VectorBase:CQUJHB016998"/>
<evidence type="ECO:0000313" key="4">
    <source>
        <dbReference type="Proteomes" id="UP000002320"/>
    </source>
</evidence>
<evidence type="ECO:0000313" key="2">
    <source>
        <dbReference type="EMBL" id="EDS38989.1"/>
    </source>
</evidence>
<protein>
    <submittedName>
        <fullName evidence="2 3">Uncharacterized protein</fullName>
    </submittedName>
</protein>
<dbReference type="HOGENOM" id="CLU_594843_0_0_1"/>
<accession>B0X259</accession>